<evidence type="ECO:0000256" key="1">
    <source>
        <dbReference type="SAM" id="Phobius"/>
    </source>
</evidence>
<dbReference type="OrthoDB" id="1957200at2"/>
<keyword evidence="1" id="KW-0812">Transmembrane</keyword>
<organism evidence="2 3">
    <name type="scientific">Paenibacillus catalpae</name>
    <dbReference type="NCBI Taxonomy" id="1045775"/>
    <lineage>
        <taxon>Bacteria</taxon>
        <taxon>Bacillati</taxon>
        <taxon>Bacillota</taxon>
        <taxon>Bacilli</taxon>
        <taxon>Bacillales</taxon>
        <taxon>Paenibacillaceae</taxon>
        <taxon>Paenibacillus</taxon>
    </lineage>
</organism>
<proteinExistence type="predicted"/>
<keyword evidence="1" id="KW-1133">Transmembrane helix</keyword>
<keyword evidence="1" id="KW-0472">Membrane</keyword>
<keyword evidence="3" id="KW-1185">Reference proteome</keyword>
<evidence type="ECO:0000313" key="3">
    <source>
        <dbReference type="Proteomes" id="UP000198855"/>
    </source>
</evidence>
<dbReference type="AlphaFoldDB" id="A0A1I2BVC3"/>
<name>A0A1I2BVC3_9BACL</name>
<dbReference type="RefSeq" id="WP_091187664.1">
    <property type="nucleotide sequence ID" value="NZ_FOMT01000003.1"/>
</dbReference>
<sequence length="99" mass="11098">MKITEWSGFLKFKLILLLFGGVLIFLIAALFYFYVLRGVPVNPDIIIINKSEITDGKLVFTGITESSASAYSGYTMQEKDGKLLLTIRYVSADKVAPKW</sequence>
<reference evidence="3" key="1">
    <citation type="submission" date="2016-10" db="EMBL/GenBank/DDBJ databases">
        <authorList>
            <person name="Varghese N."/>
            <person name="Submissions S."/>
        </authorList>
    </citation>
    <scope>NUCLEOTIDE SEQUENCE [LARGE SCALE GENOMIC DNA]</scope>
    <source>
        <strain evidence="3">CGMCC 1.10784</strain>
    </source>
</reference>
<gene>
    <name evidence="2" type="ORF">SAMN05216378_3681</name>
</gene>
<dbReference type="EMBL" id="FOMT01000003">
    <property type="protein sequence ID" value="SFE60017.1"/>
    <property type="molecule type" value="Genomic_DNA"/>
</dbReference>
<protein>
    <submittedName>
        <fullName evidence="2">Uncharacterized protein</fullName>
    </submittedName>
</protein>
<accession>A0A1I2BVC3</accession>
<evidence type="ECO:0000313" key="2">
    <source>
        <dbReference type="EMBL" id="SFE60017.1"/>
    </source>
</evidence>
<feature type="transmembrane region" description="Helical" evidence="1">
    <location>
        <begin position="12"/>
        <end position="35"/>
    </location>
</feature>
<dbReference type="Proteomes" id="UP000198855">
    <property type="component" value="Unassembled WGS sequence"/>
</dbReference>